<comment type="caution">
    <text evidence="1">The sequence shown here is derived from an EMBL/GenBank/DDBJ whole genome shotgun (WGS) entry which is preliminary data.</text>
</comment>
<evidence type="ECO:0000313" key="2">
    <source>
        <dbReference type="Proteomes" id="UP000606786"/>
    </source>
</evidence>
<protein>
    <submittedName>
        <fullName evidence="1">(Mediterranean fruit fly) hypothetical protein</fullName>
    </submittedName>
</protein>
<dbReference type="EMBL" id="CAJHJT010000012">
    <property type="protein sequence ID" value="CAD7000183.1"/>
    <property type="molecule type" value="Genomic_DNA"/>
</dbReference>
<organism evidence="1 2">
    <name type="scientific">Ceratitis capitata</name>
    <name type="common">Mediterranean fruit fly</name>
    <name type="synonym">Tephritis capitata</name>
    <dbReference type="NCBI Taxonomy" id="7213"/>
    <lineage>
        <taxon>Eukaryota</taxon>
        <taxon>Metazoa</taxon>
        <taxon>Ecdysozoa</taxon>
        <taxon>Arthropoda</taxon>
        <taxon>Hexapoda</taxon>
        <taxon>Insecta</taxon>
        <taxon>Pterygota</taxon>
        <taxon>Neoptera</taxon>
        <taxon>Endopterygota</taxon>
        <taxon>Diptera</taxon>
        <taxon>Brachycera</taxon>
        <taxon>Muscomorpha</taxon>
        <taxon>Tephritoidea</taxon>
        <taxon>Tephritidae</taxon>
        <taxon>Ceratitis</taxon>
        <taxon>Ceratitis</taxon>
    </lineage>
</organism>
<gene>
    <name evidence="1" type="ORF">CCAP1982_LOCUS8674</name>
</gene>
<keyword evidence="2" id="KW-1185">Reference proteome</keyword>
<name>A0A811UT80_CERCA</name>
<sequence length="104" mass="11699">MPKTNAKQQMFFCGAFGLLAEKTFFAANRQRRTRNLLCLSELSCELLKQTGRQNSPSRSNSQEKNWNFSFLNSIERVTIAIKDAASMDLTTSHGSADATDVYEL</sequence>
<reference evidence="1" key="1">
    <citation type="submission" date="2020-11" db="EMBL/GenBank/DDBJ databases">
        <authorList>
            <person name="Whitehead M."/>
        </authorList>
    </citation>
    <scope>NUCLEOTIDE SEQUENCE</scope>
    <source>
        <strain evidence="1">EGII</strain>
    </source>
</reference>
<evidence type="ECO:0000313" key="1">
    <source>
        <dbReference type="EMBL" id="CAD7000183.1"/>
    </source>
</evidence>
<accession>A0A811UT80</accession>
<proteinExistence type="predicted"/>
<dbReference type="Proteomes" id="UP000606786">
    <property type="component" value="Unassembled WGS sequence"/>
</dbReference>
<dbReference type="AlphaFoldDB" id="A0A811UT80"/>